<comment type="caution">
    <text evidence="2">The sequence shown here is derived from an EMBL/GenBank/DDBJ whole genome shotgun (WGS) entry which is preliminary data.</text>
</comment>
<gene>
    <name evidence="2" type="ORF">KZ829_12300</name>
</gene>
<evidence type="ECO:0000313" key="2">
    <source>
        <dbReference type="EMBL" id="MBW6434513.1"/>
    </source>
</evidence>
<dbReference type="Proteomes" id="UP001519863">
    <property type="component" value="Unassembled WGS sequence"/>
</dbReference>
<proteinExistence type="predicted"/>
<feature type="region of interest" description="Disordered" evidence="1">
    <location>
        <begin position="131"/>
        <end position="154"/>
    </location>
</feature>
<accession>A0ABS7B2I4</accession>
<reference evidence="2 3" key="1">
    <citation type="journal article" date="2013" name="Antonie Van Leeuwenhoek">
        <title>Actinoplanes hulinensis sp. nov., a novel actinomycete isolated from soybean root (Glycine max (L.) Merr).</title>
        <authorList>
            <person name="Shen Y."/>
            <person name="Liu C."/>
            <person name="Wang X."/>
            <person name="Zhao J."/>
            <person name="Jia F."/>
            <person name="Zhang Y."/>
            <person name="Wang L."/>
            <person name="Yang D."/>
            <person name="Xiang W."/>
        </authorList>
    </citation>
    <scope>NUCLEOTIDE SEQUENCE [LARGE SCALE GENOMIC DNA]</scope>
    <source>
        <strain evidence="2 3">NEAU-M9</strain>
    </source>
</reference>
<protein>
    <submittedName>
        <fullName evidence="2">Uncharacterized protein</fullName>
    </submittedName>
</protein>
<name>A0ABS7B2I4_9ACTN</name>
<evidence type="ECO:0000313" key="3">
    <source>
        <dbReference type="Proteomes" id="UP001519863"/>
    </source>
</evidence>
<organism evidence="2 3">
    <name type="scientific">Actinoplanes hulinensis</name>
    <dbReference type="NCBI Taxonomy" id="1144547"/>
    <lineage>
        <taxon>Bacteria</taxon>
        <taxon>Bacillati</taxon>
        <taxon>Actinomycetota</taxon>
        <taxon>Actinomycetes</taxon>
        <taxon>Micromonosporales</taxon>
        <taxon>Micromonosporaceae</taxon>
        <taxon>Actinoplanes</taxon>
    </lineage>
</organism>
<feature type="compositionally biased region" description="Gly residues" evidence="1">
    <location>
        <begin position="145"/>
        <end position="154"/>
    </location>
</feature>
<dbReference type="EMBL" id="JAHXZI010000005">
    <property type="protein sequence ID" value="MBW6434513.1"/>
    <property type="molecule type" value="Genomic_DNA"/>
</dbReference>
<sequence>MVGGIFHADVVEAGDGEQLDVPLGQRVSGCGERGQKFVEENAEFLVGRAACHRFGCGRRWSAFSGAPGSLGLPGLFALGVRDAALDQFHAEVRRPDVDGRHSFQEAAEQVVVDVGGVVAVGQDDALAGAAQAAGGEADREEPVRLGGGGPAGAGDYGGPDLVALRVVGVFEQEPQEHAGTHVLGR</sequence>
<dbReference type="RefSeq" id="WP_220143974.1">
    <property type="nucleotide sequence ID" value="NZ_JAHXZI010000005.1"/>
</dbReference>
<evidence type="ECO:0000256" key="1">
    <source>
        <dbReference type="SAM" id="MobiDB-lite"/>
    </source>
</evidence>
<keyword evidence="3" id="KW-1185">Reference proteome</keyword>